<dbReference type="SMART" id="SM00728">
    <property type="entry name" value="ChW"/>
    <property type="match status" value="2"/>
</dbReference>
<sequence length="208" mass="21309">MYKRASLVGAAALTAVAFTAPVAQAAEPAQTGTTAITRAMPDGELQADGSTRYGQGVSLAEAIKAERARLGKSTAAARSVCYRAHVAGLGWQAVVCNGGTAGTEGQSRAMEALEVAVGGAGEFCVNAHLRNIGWQAEAYCANDGGTVRVGTVGQARPMEAVMIGVSSGAVKGRAHVQNIGWLAPQDDAVITLGTTAQTRNLEAVRIWL</sequence>
<evidence type="ECO:0000256" key="1">
    <source>
        <dbReference type="SAM" id="SignalP"/>
    </source>
</evidence>
<feature type="chain" id="PRO_5007148274" evidence="1">
    <location>
        <begin position="26"/>
        <end position="208"/>
    </location>
</feature>
<gene>
    <name evidence="2" type="ORF">SsS58_07513</name>
</gene>
<organism evidence="2 3">
    <name type="scientific">Streptomyces scabiei</name>
    <dbReference type="NCBI Taxonomy" id="1930"/>
    <lineage>
        <taxon>Bacteria</taxon>
        <taxon>Bacillati</taxon>
        <taxon>Actinomycetota</taxon>
        <taxon>Actinomycetes</taxon>
        <taxon>Kitasatosporales</taxon>
        <taxon>Streptomycetaceae</taxon>
        <taxon>Streptomyces</taxon>
    </lineage>
</organism>
<reference evidence="3" key="3">
    <citation type="submission" date="2016-02" db="EMBL/GenBank/DDBJ databases">
        <title>Draft genome of pathogenic Streptomyces sp. in Japan.</title>
        <authorList>
            <person name="Tomihama T."/>
            <person name="Ikenaga M."/>
            <person name="Sakai M."/>
            <person name="Okubo T."/>
            <person name="Ikeda S."/>
        </authorList>
    </citation>
    <scope>NUCLEOTIDE SEQUENCE [LARGE SCALE GENOMIC DNA]</scope>
    <source>
        <strain evidence="3">S58</strain>
    </source>
</reference>
<dbReference type="AlphaFoldDB" id="A0A117EGF3"/>
<protein>
    <submittedName>
        <fullName evidence="2">Clostridial hydrophobic W</fullName>
    </submittedName>
</protein>
<dbReference type="Pfam" id="PF07538">
    <property type="entry name" value="ChW"/>
    <property type="match status" value="3"/>
</dbReference>
<proteinExistence type="predicted"/>
<dbReference type="EMBL" id="BCMM01000049">
    <property type="protein sequence ID" value="GAQ67068.1"/>
    <property type="molecule type" value="Genomic_DNA"/>
</dbReference>
<feature type="signal peptide" evidence="1">
    <location>
        <begin position="1"/>
        <end position="25"/>
    </location>
</feature>
<name>A0A117EGF3_STRSC</name>
<evidence type="ECO:0000313" key="2">
    <source>
        <dbReference type="EMBL" id="GAQ67068.1"/>
    </source>
</evidence>
<dbReference type="Proteomes" id="UP000067448">
    <property type="component" value="Unassembled WGS sequence"/>
</dbReference>
<dbReference type="InterPro" id="IPR006637">
    <property type="entry name" value="ChW"/>
</dbReference>
<accession>A0A117EGF3</accession>
<reference evidence="3" key="1">
    <citation type="submission" date="2015-11" db="EMBL/GenBank/DDBJ databases">
        <authorList>
            <consortium name="Cross-ministerial Strategic Innovation Promotion Program (SIP) consortium"/>
            <person name="Tomihama T."/>
            <person name="Ikenaga M."/>
            <person name="Sakai M."/>
            <person name="Okubo T."/>
            <person name="Ikeda S."/>
        </authorList>
    </citation>
    <scope>NUCLEOTIDE SEQUENCE [LARGE SCALE GENOMIC DNA]</scope>
    <source>
        <strain evidence="3">S58</strain>
    </source>
</reference>
<dbReference type="OrthoDB" id="3444343at2"/>
<keyword evidence="1" id="KW-0732">Signal</keyword>
<reference evidence="2 3" key="2">
    <citation type="journal article" date="2016" name="Genome Announc.">
        <title>Draft Genome Sequences of Streptomyces scabiei S58, Streptomyces turgidiscabies T45, and Streptomyces acidiscabies a10, the Pathogens of Potato Common Scab, Isolated in Japan.</title>
        <authorList>
            <person name="Tomihama T."/>
            <person name="Nishi Y."/>
            <person name="Sakai M."/>
            <person name="Ikenaga M."/>
            <person name="Okubo T."/>
            <person name="Ikeda S."/>
        </authorList>
    </citation>
    <scope>NUCLEOTIDE SEQUENCE [LARGE SCALE GENOMIC DNA]</scope>
    <source>
        <strain evidence="2 3">S58</strain>
    </source>
</reference>
<comment type="caution">
    <text evidence="2">The sequence shown here is derived from an EMBL/GenBank/DDBJ whole genome shotgun (WGS) entry which is preliminary data.</text>
</comment>
<evidence type="ECO:0000313" key="3">
    <source>
        <dbReference type="Proteomes" id="UP000067448"/>
    </source>
</evidence>
<dbReference type="RefSeq" id="WP_059084145.1">
    <property type="nucleotide sequence ID" value="NZ_BCMM01000049.1"/>
</dbReference>